<evidence type="ECO:0000313" key="3">
    <source>
        <dbReference type="Proteomes" id="UP000230869"/>
    </source>
</evidence>
<protein>
    <recommendedName>
        <fullName evidence="1">Nudix hydrolase domain-containing protein</fullName>
    </recommendedName>
</protein>
<dbReference type="Gene3D" id="3.90.79.10">
    <property type="entry name" value="Nucleoside Triphosphate Pyrophosphohydrolase"/>
    <property type="match status" value="1"/>
</dbReference>
<evidence type="ECO:0000259" key="1">
    <source>
        <dbReference type="PROSITE" id="PS51462"/>
    </source>
</evidence>
<dbReference type="PROSITE" id="PS51462">
    <property type="entry name" value="NUDIX"/>
    <property type="match status" value="1"/>
</dbReference>
<reference evidence="2 3" key="1">
    <citation type="submission" date="2017-09" db="EMBL/GenBank/DDBJ databases">
        <title>Depth-based differentiation of microbial function through sediment-hosted aquifers and enrichment of novel symbionts in the deep terrestrial subsurface.</title>
        <authorList>
            <person name="Probst A.J."/>
            <person name="Ladd B."/>
            <person name="Jarett J.K."/>
            <person name="Geller-Mcgrath D.E."/>
            <person name="Sieber C.M."/>
            <person name="Emerson J.B."/>
            <person name="Anantharaman K."/>
            <person name="Thomas B.C."/>
            <person name="Malmstrom R."/>
            <person name="Stieglmeier M."/>
            <person name="Klingl A."/>
            <person name="Woyke T."/>
            <person name="Ryan C.M."/>
            <person name="Banfield J.F."/>
        </authorList>
    </citation>
    <scope>NUCLEOTIDE SEQUENCE [LARGE SCALE GENOMIC DNA]</scope>
    <source>
        <strain evidence="2">CG11_big_fil_rev_8_21_14_0_20_39_10</strain>
    </source>
</reference>
<name>A0A2M6K8L7_9BACT</name>
<dbReference type="EMBL" id="PCWW01000063">
    <property type="protein sequence ID" value="PIR12981.1"/>
    <property type="molecule type" value="Genomic_DNA"/>
</dbReference>
<evidence type="ECO:0000313" key="2">
    <source>
        <dbReference type="EMBL" id="PIR12981.1"/>
    </source>
</evidence>
<proteinExistence type="predicted"/>
<dbReference type="InterPro" id="IPR015797">
    <property type="entry name" value="NUDIX_hydrolase-like_dom_sf"/>
</dbReference>
<accession>A0A2M6K8L7</accession>
<dbReference type="InterPro" id="IPR000086">
    <property type="entry name" value="NUDIX_hydrolase_dom"/>
</dbReference>
<gene>
    <name evidence="2" type="ORF">COV49_03695</name>
</gene>
<organism evidence="2 3">
    <name type="scientific">Candidatus Falkowbacteria bacterium CG11_big_fil_rev_8_21_14_0_20_39_10</name>
    <dbReference type="NCBI Taxonomy" id="1974570"/>
    <lineage>
        <taxon>Bacteria</taxon>
        <taxon>Candidatus Falkowiibacteriota</taxon>
    </lineage>
</organism>
<sequence length="274" mass="30526">MTFDDQLQKDVLNLIKVAVGKATKEEEPERQAGKNLFDGPISRLILPPTLAKNLSTTSADYLQETVSMQLPGISEIQQVKMVTGATTYLTARRMWQAYHYVLALLKSRGIEDESCLYNLFHYIPGTASAVEFGDNILVGVRSQRLAGTHPGMVSVPAGLMRPGELICEGNHRELYEESGIPAGEITKIIAVRHPDAPSFTLMCKVQTEKSKIAKTYEAKGKTFIWVDKRRILLPAIIDGDIQPLVDEFREQNIDVPNNLQIAPDILEGLQRMYS</sequence>
<dbReference type="SUPFAM" id="SSF55811">
    <property type="entry name" value="Nudix"/>
    <property type="match status" value="1"/>
</dbReference>
<dbReference type="Pfam" id="PF00293">
    <property type="entry name" value="NUDIX"/>
    <property type="match status" value="1"/>
</dbReference>
<feature type="domain" description="Nudix hydrolase" evidence="1">
    <location>
        <begin position="121"/>
        <end position="249"/>
    </location>
</feature>
<comment type="caution">
    <text evidence="2">The sequence shown here is derived from an EMBL/GenBank/DDBJ whole genome shotgun (WGS) entry which is preliminary data.</text>
</comment>
<dbReference type="AlphaFoldDB" id="A0A2M6K8L7"/>
<dbReference type="Proteomes" id="UP000230869">
    <property type="component" value="Unassembled WGS sequence"/>
</dbReference>